<organism evidence="7 8">
    <name type="scientific">Photobacterium aphoticum</name>
    <dbReference type="NCBI Taxonomy" id="754436"/>
    <lineage>
        <taxon>Bacteria</taxon>
        <taxon>Pseudomonadati</taxon>
        <taxon>Pseudomonadota</taxon>
        <taxon>Gammaproteobacteria</taxon>
        <taxon>Vibrionales</taxon>
        <taxon>Vibrionaceae</taxon>
        <taxon>Photobacterium</taxon>
    </lineage>
</organism>
<dbReference type="Gene3D" id="3.40.800.20">
    <property type="entry name" value="Histone deacetylase domain"/>
    <property type="match status" value="1"/>
</dbReference>
<evidence type="ECO:0000256" key="2">
    <source>
        <dbReference type="ARBA" id="ARBA00005947"/>
    </source>
</evidence>
<dbReference type="PRINTS" id="PR01270">
    <property type="entry name" value="HDASUPER"/>
</dbReference>
<dbReference type="Pfam" id="PF00850">
    <property type="entry name" value="Hist_deacetyl"/>
    <property type="match status" value="1"/>
</dbReference>
<dbReference type="EMBL" id="BBMN01000001">
    <property type="protein sequence ID" value="GAL02086.1"/>
    <property type="molecule type" value="Genomic_DNA"/>
</dbReference>
<name>A0A090QGP3_9GAMM</name>
<dbReference type="InterPro" id="IPR000286">
    <property type="entry name" value="HDACs"/>
</dbReference>
<evidence type="ECO:0000256" key="1">
    <source>
        <dbReference type="ARBA" id="ARBA00001947"/>
    </source>
</evidence>
<accession>A0A090QGP3</accession>
<feature type="domain" description="Histone deacetylase" evidence="6">
    <location>
        <begin position="28"/>
        <end position="339"/>
    </location>
</feature>
<evidence type="ECO:0000256" key="4">
    <source>
        <dbReference type="ARBA" id="ARBA00022801"/>
    </source>
</evidence>
<dbReference type="GO" id="GO:0040029">
    <property type="term" value="P:epigenetic regulation of gene expression"/>
    <property type="evidence" value="ECO:0007669"/>
    <property type="project" value="TreeGrafter"/>
</dbReference>
<dbReference type="InterPro" id="IPR037138">
    <property type="entry name" value="His_deacetylse_dom_sf"/>
</dbReference>
<protein>
    <submittedName>
        <fullName evidence="7">Deacetylases</fullName>
    </submittedName>
</protein>
<comment type="similarity">
    <text evidence="2">Belongs to the histone deacetylase family.</text>
</comment>
<dbReference type="PANTHER" id="PTHR10625">
    <property type="entry name" value="HISTONE DEACETYLASE HDAC1-RELATED"/>
    <property type="match status" value="1"/>
</dbReference>
<evidence type="ECO:0000256" key="3">
    <source>
        <dbReference type="ARBA" id="ARBA00022723"/>
    </source>
</evidence>
<evidence type="ECO:0000313" key="8">
    <source>
        <dbReference type="Proteomes" id="UP000029227"/>
    </source>
</evidence>
<evidence type="ECO:0000259" key="6">
    <source>
        <dbReference type="Pfam" id="PF00850"/>
    </source>
</evidence>
<keyword evidence="4" id="KW-0378">Hydrolase</keyword>
<proteinExistence type="inferred from homology"/>
<dbReference type="CDD" id="cd10001">
    <property type="entry name" value="HDAC_classII_APAH"/>
    <property type="match status" value="1"/>
</dbReference>
<dbReference type="InterPro" id="IPR023801">
    <property type="entry name" value="His_deacetylse_dom"/>
</dbReference>
<sequence>MKVIYTDKQRLHRVKYEFLSGEPTPCFEKPERADMVLNAIHQHGGFNVCEPASFGIEPMHWVHTPDYVAFLQSAWSEWEARYGDEHDASPYCFVSPRHLRHRIPKDIEGKLGYYSFDMTAAITKTSFEAIHAAMECALTGADLLVNGEKAAFALCRPPGHHAAPDLMGGYCYINNAAIAAESLRRQGKEKVAILDIDYHHGNGTQSIFYERDDVLFVSIHGDPDYDYPHYIGFDDEIGEGKGEGFNLNLPLPQGKTDWSLYGPALATALEKIRAFGADALVISLGMDTYEHDPISFFKLNRTDYAEIGRQLGTLDLPTLFVFEGGYAVDDLGYNTVAVLDGFMRVQNDNA</sequence>
<comment type="cofactor">
    <cofactor evidence="1">
        <name>Zn(2+)</name>
        <dbReference type="ChEBI" id="CHEBI:29105"/>
    </cofactor>
</comment>
<dbReference type="GO" id="GO:0016787">
    <property type="term" value="F:hydrolase activity"/>
    <property type="evidence" value="ECO:0007669"/>
    <property type="project" value="UniProtKB-KW"/>
</dbReference>
<dbReference type="GO" id="GO:0046872">
    <property type="term" value="F:metal ion binding"/>
    <property type="evidence" value="ECO:0007669"/>
    <property type="project" value="UniProtKB-KW"/>
</dbReference>
<dbReference type="eggNOG" id="COG0123">
    <property type="taxonomic scope" value="Bacteria"/>
</dbReference>
<dbReference type="PANTHER" id="PTHR10625:SF17">
    <property type="entry name" value="HISTONE DEACETYLASE 8"/>
    <property type="match status" value="1"/>
</dbReference>
<keyword evidence="3" id="KW-0479">Metal-binding</keyword>
<evidence type="ECO:0000256" key="5">
    <source>
        <dbReference type="ARBA" id="ARBA00022833"/>
    </source>
</evidence>
<reference evidence="7 8" key="1">
    <citation type="journal article" date="2014" name="Genome Announc.">
        <title>Draft Genome Sequences of Two Vibrionaceae Species, Vibrio ponticus C121 and Photobacterium aphoticum C119, Isolated as Coral Reef Microbiota.</title>
        <authorList>
            <person name="Al-saari N."/>
            <person name="Meirelles P.M."/>
            <person name="Mino S."/>
            <person name="Suda W."/>
            <person name="Oshima K."/>
            <person name="Hattori M."/>
            <person name="Ohkuma M."/>
            <person name="Thompson F.L."/>
            <person name="Gomez-Gil B."/>
            <person name="Sawabe T."/>
            <person name="Sawabe T."/>
        </authorList>
    </citation>
    <scope>NUCLEOTIDE SEQUENCE [LARGE SCALE GENOMIC DNA]</scope>
    <source>
        <strain evidence="7 8">JCM 19237</strain>
    </source>
</reference>
<evidence type="ECO:0000313" key="7">
    <source>
        <dbReference type="EMBL" id="GAL02086.1"/>
    </source>
</evidence>
<dbReference type="SUPFAM" id="SSF52768">
    <property type="entry name" value="Arginase/deacetylase"/>
    <property type="match status" value="1"/>
</dbReference>
<dbReference type="InterPro" id="IPR023696">
    <property type="entry name" value="Ureohydrolase_dom_sf"/>
</dbReference>
<dbReference type="GO" id="GO:0004407">
    <property type="term" value="F:histone deacetylase activity"/>
    <property type="evidence" value="ECO:0007669"/>
    <property type="project" value="TreeGrafter"/>
</dbReference>
<comment type="caution">
    <text evidence="7">The sequence shown here is derived from an EMBL/GenBank/DDBJ whole genome shotgun (WGS) entry which is preliminary data.</text>
</comment>
<dbReference type="AlphaFoldDB" id="A0A090QGP3"/>
<keyword evidence="5" id="KW-0862">Zinc</keyword>
<dbReference type="Proteomes" id="UP000029227">
    <property type="component" value="Unassembled WGS sequence"/>
</dbReference>
<dbReference type="STRING" id="754436.JCM19237_4979"/>
<gene>
    <name evidence="7" type="ORF">JCM19237_4979</name>
</gene>